<keyword evidence="1" id="KW-0378">Hydrolase</keyword>
<keyword evidence="4" id="KW-1185">Reference proteome</keyword>
<organism evidence="3 4">
    <name type="scientific">Acetobacterium bakii</name>
    <dbReference type="NCBI Taxonomy" id="52689"/>
    <lineage>
        <taxon>Bacteria</taxon>
        <taxon>Bacillati</taxon>
        <taxon>Bacillota</taxon>
        <taxon>Clostridia</taxon>
        <taxon>Eubacteriales</taxon>
        <taxon>Eubacteriaceae</taxon>
        <taxon>Acetobacterium</taxon>
    </lineage>
</organism>
<dbReference type="SUPFAM" id="SSF81606">
    <property type="entry name" value="PP2C-like"/>
    <property type="match status" value="1"/>
</dbReference>
<dbReference type="SMART" id="SM00331">
    <property type="entry name" value="PP2C_SIG"/>
    <property type="match status" value="1"/>
</dbReference>
<comment type="caution">
    <text evidence="3">The sequence shown here is derived from an EMBL/GenBank/DDBJ whole genome shotgun (WGS) entry which is preliminary data.</text>
</comment>
<sequence length="387" mass="43256">MPLFMDIASDSVNKVHEELCGDNVEVRINDESVIAVLADGLGSGVKANILATLTSTITATMLEEKMGIKDVLETLEATLPKCKVRNLAYSTFTIVQVFRNKTAYIVEFDNPPLVFIRDGEIIQLNRTEVEFQGKAVYETSMEIEKGDIMAFFSDGVIHAGVGNFMNFGWEWEQAADYLLARSYEGKSAKDMSMALVDVCNNLYGEEPGDDTTAVVIKAQEHKYVTLFSGPPLDKEKDSEIKRILDKARGIKIVCGGTAGNIVAREYGEEIKIDLSTMSKKVPPIGRMDSIDLVTEGVLTIRETLKLIEDYVHNRSGREIFEQNNGASMLANYLINECNTIDIIMGNSINPDHQNPDFPEELTIKWKVTQKLIDMLHYFNKDVNIVYV</sequence>
<dbReference type="STRING" id="52689.AKG39_04460"/>
<dbReference type="PANTHER" id="PTHR43156">
    <property type="entry name" value="STAGE II SPORULATION PROTEIN E-RELATED"/>
    <property type="match status" value="1"/>
</dbReference>
<dbReference type="InterPro" id="IPR052016">
    <property type="entry name" value="Bact_Sigma-Reg"/>
</dbReference>
<dbReference type="Gene3D" id="3.60.40.10">
    <property type="entry name" value="PPM-type phosphatase domain"/>
    <property type="match status" value="1"/>
</dbReference>
<dbReference type="PATRIC" id="fig|52689.4.peg.3944"/>
<dbReference type="InterPro" id="IPR036457">
    <property type="entry name" value="PPM-type-like_dom_sf"/>
</dbReference>
<evidence type="ECO:0000313" key="3">
    <source>
        <dbReference type="EMBL" id="KNZ42974.1"/>
    </source>
</evidence>
<dbReference type="RefSeq" id="WP_050739156.1">
    <property type="nucleotide sequence ID" value="NZ_LGYO01000008.1"/>
</dbReference>
<dbReference type="EMBL" id="LGYO01000008">
    <property type="protein sequence ID" value="KNZ42974.1"/>
    <property type="molecule type" value="Genomic_DNA"/>
</dbReference>
<dbReference type="Proteomes" id="UP000036873">
    <property type="component" value="Unassembled WGS sequence"/>
</dbReference>
<reference evidence="4" key="1">
    <citation type="submission" date="2015-07" db="EMBL/GenBank/DDBJ databases">
        <title>Draft genome sequence of Acetobacterium bakii DSM 8293, a potential psychrophilic chemical producer through syngas fermentation.</title>
        <authorList>
            <person name="Song Y."/>
            <person name="Hwang S."/>
            <person name="Cho B.-K."/>
        </authorList>
    </citation>
    <scope>NUCLEOTIDE SEQUENCE [LARGE SCALE GENOMIC DNA]</scope>
    <source>
        <strain evidence="4">DSM 8239</strain>
    </source>
</reference>
<proteinExistence type="predicted"/>
<feature type="domain" description="PPM-type phosphatase" evidence="2">
    <location>
        <begin position="4"/>
        <end position="218"/>
    </location>
</feature>
<protein>
    <submittedName>
        <fullName evidence="3">Serine/threonine protein phosphatase</fullName>
    </submittedName>
</protein>
<dbReference type="PANTHER" id="PTHR43156:SF2">
    <property type="entry name" value="STAGE II SPORULATION PROTEIN E"/>
    <property type="match status" value="1"/>
</dbReference>
<dbReference type="OrthoDB" id="1090916at2"/>
<dbReference type="InterPro" id="IPR001932">
    <property type="entry name" value="PPM-type_phosphatase-like_dom"/>
</dbReference>
<dbReference type="GO" id="GO:0016791">
    <property type="term" value="F:phosphatase activity"/>
    <property type="evidence" value="ECO:0007669"/>
    <property type="project" value="TreeGrafter"/>
</dbReference>
<dbReference type="AlphaFoldDB" id="A0A0L6U382"/>
<evidence type="ECO:0000259" key="2">
    <source>
        <dbReference type="SMART" id="SM00331"/>
    </source>
</evidence>
<evidence type="ECO:0000313" key="4">
    <source>
        <dbReference type="Proteomes" id="UP000036873"/>
    </source>
</evidence>
<accession>A0A0L6U382</accession>
<dbReference type="Pfam" id="PF07228">
    <property type="entry name" value="SpoIIE"/>
    <property type="match status" value="1"/>
</dbReference>
<evidence type="ECO:0000256" key="1">
    <source>
        <dbReference type="ARBA" id="ARBA00022801"/>
    </source>
</evidence>
<name>A0A0L6U382_9FIRM</name>
<gene>
    <name evidence="3" type="ORF">AKG39_04460</name>
</gene>